<proteinExistence type="inferred from homology"/>
<dbReference type="InterPro" id="IPR020904">
    <property type="entry name" value="Sc_DH/Rdtase_CS"/>
</dbReference>
<comment type="caution">
    <text evidence="3">The sequence shown here is derived from an EMBL/GenBank/DDBJ whole genome shotgun (WGS) entry which is preliminary data.</text>
</comment>
<dbReference type="PROSITE" id="PS00061">
    <property type="entry name" value="ADH_SHORT"/>
    <property type="match status" value="1"/>
</dbReference>
<dbReference type="NCBIfam" id="NF005559">
    <property type="entry name" value="PRK07231.1"/>
    <property type="match status" value="1"/>
</dbReference>
<dbReference type="Gene3D" id="3.40.50.720">
    <property type="entry name" value="NAD(P)-binding Rossmann-like Domain"/>
    <property type="match status" value="1"/>
</dbReference>
<evidence type="ECO:0000313" key="4">
    <source>
        <dbReference type="Proteomes" id="UP001055804"/>
    </source>
</evidence>
<evidence type="ECO:0000256" key="1">
    <source>
        <dbReference type="ARBA" id="ARBA00006484"/>
    </source>
</evidence>
<dbReference type="PANTHER" id="PTHR42879:SF2">
    <property type="entry name" value="3-OXOACYL-[ACYL-CARRIER-PROTEIN] REDUCTASE FABG"/>
    <property type="match status" value="1"/>
</dbReference>
<dbReference type="InterPro" id="IPR002347">
    <property type="entry name" value="SDR_fam"/>
</dbReference>
<dbReference type="SMART" id="SM00822">
    <property type="entry name" value="PKS_KR"/>
    <property type="match status" value="1"/>
</dbReference>
<dbReference type="InterPro" id="IPR036291">
    <property type="entry name" value="NAD(P)-bd_dom_sf"/>
</dbReference>
<name>A0A9J6PFR0_9PROT</name>
<dbReference type="InterPro" id="IPR057326">
    <property type="entry name" value="KR_dom"/>
</dbReference>
<dbReference type="FunFam" id="3.40.50.720:FF:000084">
    <property type="entry name" value="Short-chain dehydrogenase reductase"/>
    <property type="match status" value="1"/>
</dbReference>
<dbReference type="AlphaFoldDB" id="A0A9J6PFR0"/>
<keyword evidence="4" id="KW-1185">Reference proteome</keyword>
<evidence type="ECO:0000313" key="3">
    <source>
        <dbReference type="EMBL" id="MCP1335455.1"/>
    </source>
</evidence>
<dbReference type="GO" id="GO:0032787">
    <property type="term" value="P:monocarboxylic acid metabolic process"/>
    <property type="evidence" value="ECO:0007669"/>
    <property type="project" value="UniProtKB-ARBA"/>
</dbReference>
<feature type="domain" description="Ketoreductase" evidence="2">
    <location>
        <begin position="6"/>
        <end position="188"/>
    </location>
</feature>
<dbReference type="InterPro" id="IPR050259">
    <property type="entry name" value="SDR"/>
</dbReference>
<dbReference type="EMBL" id="JAMZFT010000001">
    <property type="protein sequence ID" value="MCP1335455.1"/>
    <property type="molecule type" value="Genomic_DNA"/>
</dbReference>
<evidence type="ECO:0000259" key="2">
    <source>
        <dbReference type="SMART" id="SM00822"/>
    </source>
</evidence>
<dbReference type="PRINTS" id="PR00081">
    <property type="entry name" value="GDHRDH"/>
</dbReference>
<dbReference type="PANTHER" id="PTHR42879">
    <property type="entry name" value="3-OXOACYL-(ACYL-CARRIER-PROTEIN) REDUCTASE"/>
    <property type="match status" value="1"/>
</dbReference>
<dbReference type="RefSeq" id="WP_269331399.1">
    <property type="nucleotide sequence ID" value="NZ_JAMZFT010000001.1"/>
</dbReference>
<protein>
    <submittedName>
        <fullName evidence="3">SDR family oxidoreductase</fullName>
    </submittedName>
</protein>
<reference evidence="3" key="1">
    <citation type="submission" date="2022-06" db="EMBL/GenBank/DDBJ databases">
        <title>Isolation and Genomics of Futiania mangrovii gen. nov., sp. nov., a Rare and Metabolically-versatile member in the Class Alphaproteobacteria.</title>
        <authorList>
            <person name="Liu L."/>
            <person name="Huang W.-C."/>
            <person name="Pan J."/>
            <person name="Li J."/>
            <person name="Huang Y."/>
            <person name="Du H."/>
            <person name="Liu Y."/>
            <person name="Li M."/>
        </authorList>
    </citation>
    <scope>NUCLEOTIDE SEQUENCE</scope>
    <source>
        <strain evidence="3">FT118</strain>
    </source>
</reference>
<dbReference type="Proteomes" id="UP001055804">
    <property type="component" value="Unassembled WGS sequence"/>
</dbReference>
<dbReference type="SUPFAM" id="SSF51735">
    <property type="entry name" value="NAD(P)-binding Rossmann-fold domains"/>
    <property type="match status" value="1"/>
</dbReference>
<sequence>MNLDGKTALVTGGGSGIGKAICAAYAEAGAHVFVADINAETGQATASELTAAGRSAVFLPLDVTDRASVEAAAATVREGGRLDILCNAAGWDIIQPFLQNTPEYWEKIMAINFMGPVTLTRAVLELLIESGQGRIVNIASDAGRVGSMGETVYAGAKGGLIAFTKSLARETARYGVNVNCVCPGPTDTPLFASQPEKMREALTRAIPLRRVGKPSEVADAALFFASPRADYITGQVLSVSGGLTMVD</sequence>
<dbReference type="Pfam" id="PF13561">
    <property type="entry name" value="adh_short_C2"/>
    <property type="match status" value="1"/>
</dbReference>
<gene>
    <name evidence="3" type="ORF">NJQ99_03440</name>
</gene>
<organism evidence="3 4">
    <name type="scientific">Futiania mangrovi</name>
    <dbReference type="NCBI Taxonomy" id="2959716"/>
    <lineage>
        <taxon>Bacteria</taxon>
        <taxon>Pseudomonadati</taxon>
        <taxon>Pseudomonadota</taxon>
        <taxon>Alphaproteobacteria</taxon>
        <taxon>Futianiales</taxon>
        <taxon>Futianiaceae</taxon>
        <taxon>Futiania</taxon>
    </lineage>
</organism>
<dbReference type="PRINTS" id="PR00080">
    <property type="entry name" value="SDRFAMILY"/>
</dbReference>
<accession>A0A9J6PFR0</accession>
<comment type="similarity">
    <text evidence="1">Belongs to the short-chain dehydrogenases/reductases (SDR) family.</text>
</comment>